<dbReference type="SUPFAM" id="SSF52058">
    <property type="entry name" value="L domain-like"/>
    <property type="match status" value="2"/>
</dbReference>
<comment type="subcellular location">
    <subcellularLocation>
        <location evidence="1">Membrane</location>
    </subcellularLocation>
</comment>
<reference evidence="9 10" key="1">
    <citation type="submission" date="2019-09" db="EMBL/GenBank/DDBJ databases">
        <title>A chromosome-level genome assembly of the Chinese tupelo Nyssa sinensis.</title>
        <authorList>
            <person name="Yang X."/>
            <person name="Kang M."/>
            <person name="Yang Y."/>
            <person name="Xiong H."/>
            <person name="Wang M."/>
            <person name="Zhang Z."/>
            <person name="Wang Z."/>
            <person name="Wu H."/>
            <person name="Ma T."/>
            <person name="Liu J."/>
            <person name="Xi Z."/>
        </authorList>
    </citation>
    <scope>NUCLEOTIDE SEQUENCE [LARGE SCALE GENOMIC DNA]</scope>
    <source>
        <strain evidence="9">J267</strain>
        <tissue evidence="9">Leaf</tissue>
    </source>
</reference>
<evidence type="ECO:0000256" key="5">
    <source>
        <dbReference type="ARBA" id="ARBA00023136"/>
    </source>
</evidence>
<feature type="chain" id="PRO_5023879215" description="Leucine-rich repeat-containing N-terminal plant-type domain-containing protein" evidence="7">
    <location>
        <begin position="22"/>
        <end position="655"/>
    </location>
</feature>
<organism evidence="9 10">
    <name type="scientific">Nyssa sinensis</name>
    <dbReference type="NCBI Taxonomy" id="561372"/>
    <lineage>
        <taxon>Eukaryota</taxon>
        <taxon>Viridiplantae</taxon>
        <taxon>Streptophyta</taxon>
        <taxon>Embryophyta</taxon>
        <taxon>Tracheophyta</taxon>
        <taxon>Spermatophyta</taxon>
        <taxon>Magnoliopsida</taxon>
        <taxon>eudicotyledons</taxon>
        <taxon>Gunneridae</taxon>
        <taxon>Pentapetalae</taxon>
        <taxon>asterids</taxon>
        <taxon>Cornales</taxon>
        <taxon>Nyssaceae</taxon>
        <taxon>Nyssa</taxon>
    </lineage>
</organism>
<dbReference type="GO" id="GO:0016020">
    <property type="term" value="C:membrane"/>
    <property type="evidence" value="ECO:0007669"/>
    <property type="project" value="UniProtKB-SubCell"/>
</dbReference>
<keyword evidence="5" id="KW-0472">Membrane</keyword>
<dbReference type="FunFam" id="3.80.10.10:FF:000041">
    <property type="entry name" value="LRR receptor-like serine/threonine-protein kinase ERECTA"/>
    <property type="match status" value="2"/>
</dbReference>
<evidence type="ECO:0000259" key="8">
    <source>
        <dbReference type="Pfam" id="PF08263"/>
    </source>
</evidence>
<dbReference type="Pfam" id="PF00560">
    <property type="entry name" value="LRR_1"/>
    <property type="match status" value="3"/>
</dbReference>
<keyword evidence="4" id="KW-0677">Repeat</keyword>
<dbReference type="InterPro" id="IPR032675">
    <property type="entry name" value="LRR_dom_sf"/>
</dbReference>
<gene>
    <name evidence="9" type="ORF">F0562_034454</name>
</gene>
<name>A0A5J5AJC1_9ASTE</name>
<dbReference type="OrthoDB" id="1433438at2759"/>
<dbReference type="Pfam" id="PF08263">
    <property type="entry name" value="LRRNT_2"/>
    <property type="match status" value="1"/>
</dbReference>
<dbReference type="PANTHER" id="PTHR46662:SF109">
    <property type="entry name" value="OS11G0695800 PROTEIN"/>
    <property type="match status" value="1"/>
</dbReference>
<dbReference type="InterPro" id="IPR013210">
    <property type="entry name" value="LRR_N_plant-typ"/>
</dbReference>
<evidence type="ECO:0000313" key="9">
    <source>
        <dbReference type="EMBL" id="KAA8529942.1"/>
    </source>
</evidence>
<accession>A0A5J5AJC1</accession>
<evidence type="ECO:0000256" key="4">
    <source>
        <dbReference type="ARBA" id="ARBA00022737"/>
    </source>
</evidence>
<feature type="domain" description="Leucine-rich repeat-containing N-terminal plant-type" evidence="8">
    <location>
        <begin position="32"/>
        <end position="73"/>
    </location>
</feature>
<evidence type="ECO:0000256" key="1">
    <source>
        <dbReference type="ARBA" id="ARBA00004370"/>
    </source>
</evidence>
<dbReference type="Gene3D" id="3.80.10.10">
    <property type="entry name" value="Ribonuclease Inhibitor"/>
    <property type="match status" value="2"/>
</dbReference>
<dbReference type="InterPro" id="IPR001611">
    <property type="entry name" value="Leu-rich_rpt"/>
</dbReference>
<sequence length="655" mass="73304">MRFSLFVWLFLILLSIFCGCGSSISAYSQCVDRERSLLLQLKKSLKFSSSNSPKLGSWNEGTDCCKWGGVMCNQEGHVIDLDLNGESISGGIDNSSSLFGLHYLQRLNLAHNDLDGSQIPSGFGKLSNLIYLNMTLSSFGGQIPIEISRMTRLVTLDLSYNYRLVVKNPSLKLLFRNLTELKQLYLDGVNISAHRHEWSQALSSLSNLQELGLSFCSLSGPIDSSFVNLRSLSLIRLNYNNISARVPEFFADYSNLTELHLFSCGFYGKVPERIFQIPTLLVLDLGSNKLEGFFPDSVLKLTHIVYLDLSGNNFTGPIPSLRKSKNLTDLYLAVNRFTGPIPSFRMSKGLIYINLCCNNLTGTIPWSHFDGLVNLTSIDLSENSVGGTIPSSLIGISSLSEILLQQNQFEGQLPEFPNASSSLLQLLDLSNNKLEGLIPMSILELGSLRGLTLSFNNFSGTMQFEIFQRLGNLIMLDLAYNSLSIDASGSNSSFPRLTGLSLASCKLQQFPNLKNQSDMDYLDLSNNQISGEIPNWIWELAGNGYSYLNLSHNLLVDLQKPYSFGNATLDLDLHSNQLHGQIPIPPLSNYLDYSSNNFNYSIPVDIGFGCIIGSLLFCERWRWWYYKHVDRILLRILPGRVNLGRRVYRNPIRRL</sequence>
<dbReference type="PANTHER" id="PTHR46662">
    <property type="entry name" value="DI-GLUCOSE BINDING PROTEIN WITH LEUCINE-RICH REPEAT DOMAIN-CONTAINING PROTEIN"/>
    <property type="match status" value="1"/>
</dbReference>
<dbReference type="Pfam" id="PF13855">
    <property type="entry name" value="LRR_8"/>
    <property type="match status" value="3"/>
</dbReference>
<feature type="signal peptide" evidence="7">
    <location>
        <begin position="1"/>
        <end position="21"/>
    </location>
</feature>
<evidence type="ECO:0000256" key="6">
    <source>
        <dbReference type="ARBA" id="ARBA00023180"/>
    </source>
</evidence>
<dbReference type="EMBL" id="CM018044">
    <property type="protein sequence ID" value="KAA8529942.1"/>
    <property type="molecule type" value="Genomic_DNA"/>
</dbReference>
<protein>
    <recommendedName>
        <fullName evidence="8">Leucine-rich repeat-containing N-terminal plant-type domain-containing protein</fullName>
    </recommendedName>
</protein>
<keyword evidence="3 7" id="KW-0732">Signal</keyword>
<evidence type="ECO:0000256" key="3">
    <source>
        <dbReference type="ARBA" id="ARBA00022729"/>
    </source>
</evidence>
<proteinExistence type="predicted"/>
<dbReference type="Proteomes" id="UP000325577">
    <property type="component" value="Linkage Group LG20"/>
</dbReference>
<dbReference type="PRINTS" id="PR00019">
    <property type="entry name" value="LEURICHRPT"/>
</dbReference>
<keyword evidence="10" id="KW-1185">Reference proteome</keyword>
<dbReference type="AlphaFoldDB" id="A0A5J5AJC1"/>
<evidence type="ECO:0000256" key="2">
    <source>
        <dbReference type="ARBA" id="ARBA00022614"/>
    </source>
</evidence>
<keyword evidence="2" id="KW-0433">Leucine-rich repeat</keyword>
<keyword evidence="6" id="KW-0325">Glycoprotein</keyword>
<evidence type="ECO:0000313" key="10">
    <source>
        <dbReference type="Proteomes" id="UP000325577"/>
    </source>
</evidence>
<dbReference type="PROSITE" id="PS51257">
    <property type="entry name" value="PROKAR_LIPOPROTEIN"/>
    <property type="match status" value="1"/>
</dbReference>
<evidence type="ECO:0000256" key="7">
    <source>
        <dbReference type="SAM" id="SignalP"/>
    </source>
</evidence>